<accession>A0ABR2TS45</accession>
<evidence type="ECO:0000313" key="1">
    <source>
        <dbReference type="EMBL" id="KAK9040275.1"/>
    </source>
</evidence>
<dbReference type="EMBL" id="JBBPBN010000004">
    <property type="protein sequence ID" value="KAK9040275.1"/>
    <property type="molecule type" value="Genomic_DNA"/>
</dbReference>
<protein>
    <submittedName>
        <fullName evidence="1">Uncharacterized protein</fullName>
    </submittedName>
</protein>
<reference evidence="1 2" key="1">
    <citation type="journal article" date="2024" name="G3 (Bethesda)">
        <title>Genome assembly of Hibiscus sabdariffa L. provides insights into metabolisms of medicinal natural products.</title>
        <authorList>
            <person name="Kim T."/>
        </authorList>
    </citation>
    <scope>NUCLEOTIDE SEQUENCE [LARGE SCALE GENOMIC DNA]</scope>
    <source>
        <strain evidence="1">TK-2024</strain>
        <tissue evidence="1">Old leaves</tissue>
    </source>
</reference>
<proteinExistence type="predicted"/>
<dbReference type="Proteomes" id="UP001396334">
    <property type="component" value="Unassembled WGS sequence"/>
</dbReference>
<name>A0ABR2TS45_9ROSI</name>
<gene>
    <name evidence="1" type="ORF">V6N11_015448</name>
</gene>
<evidence type="ECO:0000313" key="2">
    <source>
        <dbReference type="Proteomes" id="UP001396334"/>
    </source>
</evidence>
<comment type="caution">
    <text evidence="1">The sequence shown here is derived from an EMBL/GenBank/DDBJ whole genome shotgun (WGS) entry which is preliminary data.</text>
</comment>
<sequence>MVDSCEILYCGLLSNIINVRLLKPFQNSTVQAYPLLQLLSSSPFPHAHDGSMHKAAGSTSLVLAGLHSRRVPLQQWFQIEHRRFQSRAEISVQRPFLGILAPAFAHSSFWSFEETQ</sequence>
<organism evidence="1 2">
    <name type="scientific">Hibiscus sabdariffa</name>
    <name type="common">roselle</name>
    <dbReference type="NCBI Taxonomy" id="183260"/>
    <lineage>
        <taxon>Eukaryota</taxon>
        <taxon>Viridiplantae</taxon>
        <taxon>Streptophyta</taxon>
        <taxon>Embryophyta</taxon>
        <taxon>Tracheophyta</taxon>
        <taxon>Spermatophyta</taxon>
        <taxon>Magnoliopsida</taxon>
        <taxon>eudicotyledons</taxon>
        <taxon>Gunneridae</taxon>
        <taxon>Pentapetalae</taxon>
        <taxon>rosids</taxon>
        <taxon>malvids</taxon>
        <taxon>Malvales</taxon>
        <taxon>Malvaceae</taxon>
        <taxon>Malvoideae</taxon>
        <taxon>Hibiscus</taxon>
    </lineage>
</organism>
<keyword evidence="2" id="KW-1185">Reference proteome</keyword>